<sequence length="383" mass="44224">MKVAIFTDTFFPQINGVTKTLNKLLGHFDENNIDYRVFIPQDGNEEYNSKIVGFFSFRFFLYPECRVALPNYLSIVEQLNDFKPDLIHVVTPFNIGLCGLKYAKTYQIPLVSSYHTNIPQYLAYFNLKFLENISWNFFKWFHSHCEKNYCPSNATLEVLKEHGINNLEVWGRGIDVEQFSPKRRNKELRLHYHINDKIVFLYVGRMSPEKDLDIFMKVAEQLNHRYMKQIHFLMVGDGPLLHELREKAFDNMTFTGLKKGHELAQLYASSDVFLFPSSTETYGNVILEAMASGIAVIACGEGGIRENLVDGFNGISCGSRNVAEFHEACENLIRNPALRKLLGENGRKYTLQMTWNRIFDRLVKSYESVIQCSVGKESNRKTA</sequence>
<dbReference type="Gene3D" id="3.40.50.2000">
    <property type="entry name" value="Glycogen Phosphorylase B"/>
    <property type="match status" value="2"/>
</dbReference>
<organism evidence="3 4">
    <name type="scientific">Anaerosolibacter carboniphilus</name>
    <dbReference type="NCBI Taxonomy" id="1417629"/>
    <lineage>
        <taxon>Bacteria</taxon>
        <taxon>Bacillati</taxon>
        <taxon>Bacillota</taxon>
        <taxon>Clostridia</taxon>
        <taxon>Peptostreptococcales</taxon>
        <taxon>Thermotaleaceae</taxon>
        <taxon>Anaerosolibacter</taxon>
    </lineage>
</organism>
<evidence type="ECO:0000313" key="4">
    <source>
        <dbReference type="Proteomes" id="UP000579281"/>
    </source>
</evidence>
<dbReference type="SUPFAM" id="SSF53756">
    <property type="entry name" value="UDP-Glycosyltransferase/glycogen phosphorylase"/>
    <property type="match status" value="1"/>
</dbReference>
<feature type="domain" description="Glycosyltransferase subfamily 4-like N-terminal" evidence="2">
    <location>
        <begin position="14"/>
        <end position="178"/>
    </location>
</feature>
<feature type="domain" description="Glycosyl transferase family 1" evidence="1">
    <location>
        <begin position="195"/>
        <end position="348"/>
    </location>
</feature>
<accession>A0A841KUS1</accession>
<dbReference type="InterPro" id="IPR001296">
    <property type="entry name" value="Glyco_trans_1"/>
</dbReference>
<gene>
    <name evidence="3" type="ORF">HNQ80_002039</name>
</gene>
<reference evidence="3 4" key="1">
    <citation type="submission" date="2020-08" db="EMBL/GenBank/DDBJ databases">
        <title>Genomic Encyclopedia of Type Strains, Phase IV (KMG-IV): sequencing the most valuable type-strain genomes for metagenomic binning, comparative biology and taxonomic classification.</title>
        <authorList>
            <person name="Goeker M."/>
        </authorList>
    </citation>
    <scope>NUCLEOTIDE SEQUENCE [LARGE SCALE GENOMIC DNA]</scope>
    <source>
        <strain evidence="3 4">DSM 103526</strain>
    </source>
</reference>
<dbReference type="CDD" id="cd03814">
    <property type="entry name" value="GT4-like"/>
    <property type="match status" value="1"/>
</dbReference>
<dbReference type="PANTHER" id="PTHR45947">
    <property type="entry name" value="SULFOQUINOVOSYL TRANSFERASE SQD2"/>
    <property type="match status" value="1"/>
</dbReference>
<dbReference type="Pfam" id="PF13439">
    <property type="entry name" value="Glyco_transf_4"/>
    <property type="match status" value="1"/>
</dbReference>
<dbReference type="EMBL" id="JACHEN010000011">
    <property type="protein sequence ID" value="MBB6215948.1"/>
    <property type="molecule type" value="Genomic_DNA"/>
</dbReference>
<dbReference type="AlphaFoldDB" id="A0A841KUS1"/>
<comment type="caution">
    <text evidence="3">The sequence shown here is derived from an EMBL/GenBank/DDBJ whole genome shotgun (WGS) entry which is preliminary data.</text>
</comment>
<dbReference type="Pfam" id="PF00534">
    <property type="entry name" value="Glycos_transf_1"/>
    <property type="match status" value="1"/>
</dbReference>
<dbReference type="PANTHER" id="PTHR45947:SF3">
    <property type="entry name" value="SULFOQUINOVOSYL TRANSFERASE SQD2"/>
    <property type="match status" value="1"/>
</dbReference>
<dbReference type="Proteomes" id="UP000579281">
    <property type="component" value="Unassembled WGS sequence"/>
</dbReference>
<dbReference type="InterPro" id="IPR028098">
    <property type="entry name" value="Glyco_trans_4-like_N"/>
</dbReference>
<evidence type="ECO:0000259" key="1">
    <source>
        <dbReference type="Pfam" id="PF00534"/>
    </source>
</evidence>
<dbReference type="RefSeq" id="WP_184310496.1">
    <property type="nucleotide sequence ID" value="NZ_JACHEN010000011.1"/>
</dbReference>
<proteinExistence type="predicted"/>
<keyword evidence="4" id="KW-1185">Reference proteome</keyword>
<dbReference type="InterPro" id="IPR050194">
    <property type="entry name" value="Glycosyltransferase_grp1"/>
</dbReference>
<protein>
    <submittedName>
        <fullName evidence="3">Glycosyltransferase involved in cell wall biosynthesis</fullName>
    </submittedName>
</protein>
<evidence type="ECO:0000313" key="3">
    <source>
        <dbReference type="EMBL" id="MBB6215948.1"/>
    </source>
</evidence>
<keyword evidence="3" id="KW-0808">Transferase</keyword>
<dbReference type="GO" id="GO:0016758">
    <property type="term" value="F:hexosyltransferase activity"/>
    <property type="evidence" value="ECO:0007669"/>
    <property type="project" value="TreeGrafter"/>
</dbReference>
<evidence type="ECO:0000259" key="2">
    <source>
        <dbReference type="Pfam" id="PF13439"/>
    </source>
</evidence>
<name>A0A841KUS1_9FIRM</name>